<organism evidence="3 4">
    <name type="scientific">Prorocentrum cordatum</name>
    <dbReference type="NCBI Taxonomy" id="2364126"/>
    <lineage>
        <taxon>Eukaryota</taxon>
        <taxon>Sar</taxon>
        <taxon>Alveolata</taxon>
        <taxon>Dinophyceae</taxon>
        <taxon>Prorocentrales</taxon>
        <taxon>Prorocentraceae</taxon>
        <taxon>Prorocentrum</taxon>
    </lineage>
</organism>
<feature type="region of interest" description="Disordered" evidence="2">
    <location>
        <begin position="563"/>
        <end position="601"/>
    </location>
</feature>
<feature type="compositionally biased region" description="Basic and acidic residues" evidence="2">
    <location>
        <begin position="26"/>
        <end position="35"/>
    </location>
</feature>
<feature type="coiled-coil region" evidence="1">
    <location>
        <begin position="928"/>
        <end position="971"/>
    </location>
</feature>
<name>A0ABN9SG66_9DINO</name>
<reference evidence="3" key="1">
    <citation type="submission" date="2023-10" db="EMBL/GenBank/DDBJ databases">
        <authorList>
            <person name="Chen Y."/>
            <person name="Shah S."/>
            <person name="Dougan E. K."/>
            <person name="Thang M."/>
            <person name="Chan C."/>
        </authorList>
    </citation>
    <scope>NUCLEOTIDE SEQUENCE [LARGE SCALE GENOMIC DNA]</scope>
</reference>
<proteinExistence type="predicted"/>
<keyword evidence="1" id="KW-0175">Coiled coil</keyword>
<feature type="region of interest" description="Disordered" evidence="2">
    <location>
        <begin position="1376"/>
        <end position="1420"/>
    </location>
</feature>
<feature type="compositionally biased region" description="Low complexity" evidence="2">
    <location>
        <begin position="571"/>
        <end position="580"/>
    </location>
</feature>
<evidence type="ECO:0000313" key="4">
    <source>
        <dbReference type="Proteomes" id="UP001189429"/>
    </source>
</evidence>
<sequence length="1635" mass="177176">MQPLPPGILRKGSRSSSPVVCGGNGKGDKGGGDQRASKLFLQAGEKAFDPELKKAFISAADTMVQKAHAAVSVESQVEPFTRADCAVKNTEHLHDQHFVDVGETFGHDGQIKNFLRQADDYQKAILDRMAKNRRANDSTAVNLSESKSKAQREAAKSRGKASAASGAAAARRRQGALRTYAEEALEGVDECASRLCSNITCLTDNARQFMAASPLAGGDDAARFLKEVGAAIRPPANAEGICSQTRACYAMFAYIAMSPLAASLARAAGAVGGVAWKPRAGLVMKLWFAAAPGPRKPGRASGWMSSRPWATRVPALSRWEFTPLRGKIEPALARPLQTPLVARHRARKNSMGGQGYGRDIYAGEACRRVVDEDAARALRVEFGHGLLDILELYGAAPWLQLARAAVRSSLVRGVLKVEGELSKLGFELAGESAIVLSSPNGARALAKEVKPNALPVKVAMQVAHIGAGLGCGGQSGVVGADKLLNVRVGAELDMVFMYYWDERDGPEFSGWWFGDALGGSQVWARAPSTGQTPPRTGWKIPWDAPRAEPGLLFVTAFEAASSSARRDSHSSGRSPGAPAPSLTPGAAPGARELQQKSAEATARVEEAEQAAQEALRAAKALKGDEVPAETLREVKTTLEERMAGIQEAQRFLTARIGEVRQGGLAATPVTTEMSKLSPRLMKLRPVFTMELARIKKLLETASSTAAHEAATAKQKALEERDSKDLQDALPACNDLVNAAEDTTESLGILAKPLMDDLPDDEGELLNDSIVEIETAAAEASSKISEARKYINQKLQDARRFAPETRKLALAEFAALQQKITDAKTKLEPYKSFRRELEERVAAKKALREITDKLAVVELEAEKSVGMVSAASQGQMSEDEVSSAEKVATPAGKGVSEISRMVEAKLKGLAEGPMKEELSAIRGKIGGIRKQLDEVSAVLKRQHEGLEAQKVVSLAREKVERAEETLQLMADAEVPFLKGIEVLPPQESKKALGECETAAAKAESSTHSALSFLKQKADSKRYSKDVQKTFATDLAALQKRADEAKRKVDTFKKETSQRRTASIMSEVTDKVTAAEEAVKALCVAGEIFSKDDLSEVSVEALREASEACAEKEKEASSACVEARKIISVKQREAKSGSDAAAMVSKLQGRLNAAQQDLAKTRRAASSGEKLAKGKEILGQEEYRPSVYGQKSPGNEGAMAVDEGQQRPDSHADARKQLGVNTEQLLEVDNLGGEEFEELREKLRGKQASLCMQIAKGKSLDTRLREMSLQRSKLLRKRERLTEVVEESRAAVVEAQKAVDDAVRALETTANDIVDLETERCQLVAGAPHAPQPPGGPHGGANGTSLQQAVLEGFGGSADFARRLHECLHEAKAAEEAQSAERRRLAAEKASQQHHASQQEAERTARETAEAQAKSDEDQQWQQRERVFQVAATDHPDLLRDFLRSANAYNQLAEMLETQQGTSTDCFVMSEGVAIRAGKMDPRSVPALAPVACARFPGSRTSFHRQQGSATTQMQLPRCWGVVIEGIEIELLDRRDRAGPRRAARSGRAEERQVRRQKLMSAPRQRQPRPPRELAARGCSGQSKHVPNLPADVDEQPRRPRLVAKALLDTEAFLVMMRRLDWAGVHFDSLLRWVRIL</sequence>
<keyword evidence="4" id="KW-1185">Reference proteome</keyword>
<feature type="region of interest" description="Disordered" evidence="2">
    <location>
        <begin position="1535"/>
        <end position="1595"/>
    </location>
</feature>
<evidence type="ECO:0000256" key="2">
    <source>
        <dbReference type="SAM" id="MobiDB-lite"/>
    </source>
</evidence>
<feature type="compositionally biased region" description="Basic and acidic residues" evidence="2">
    <location>
        <begin position="146"/>
        <end position="156"/>
    </location>
</feature>
<evidence type="ECO:0000256" key="1">
    <source>
        <dbReference type="SAM" id="Coils"/>
    </source>
</evidence>
<feature type="region of interest" description="Disordered" evidence="2">
    <location>
        <begin position="1"/>
        <end position="35"/>
    </location>
</feature>
<feature type="region of interest" description="Disordered" evidence="2">
    <location>
        <begin position="135"/>
        <end position="168"/>
    </location>
</feature>
<protein>
    <submittedName>
        <fullName evidence="3">Uncharacterized protein</fullName>
    </submittedName>
</protein>
<accession>A0ABN9SG66</accession>
<feature type="compositionally biased region" description="Low complexity" evidence="2">
    <location>
        <begin position="1386"/>
        <end position="1397"/>
    </location>
</feature>
<feature type="compositionally biased region" description="Basic and acidic residues" evidence="2">
    <location>
        <begin position="1398"/>
        <end position="1420"/>
    </location>
</feature>
<feature type="region of interest" description="Disordered" evidence="2">
    <location>
        <begin position="1180"/>
        <end position="1210"/>
    </location>
</feature>
<gene>
    <name evidence="3" type="ORF">PCOR1329_LOCUS29469</name>
</gene>
<dbReference type="EMBL" id="CAUYUJ010011112">
    <property type="protein sequence ID" value="CAK0831012.1"/>
    <property type="molecule type" value="Genomic_DNA"/>
</dbReference>
<feature type="compositionally biased region" description="Basic and acidic residues" evidence="2">
    <location>
        <begin position="1376"/>
        <end position="1385"/>
    </location>
</feature>
<feature type="coiled-coil region" evidence="1">
    <location>
        <begin position="1262"/>
        <end position="1317"/>
    </location>
</feature>
<dbReference type="Proteomes" id="UP001189429">
    <property type="component" value="Unassembled WGS sequence"/>
</dbReference>
<comment type="caution">
    <text evidence="3">The sequence shown here is derived from an EMBL/GenBank/DDBJ whole genome shotgun (WGS) entry which is preliminary data.</text>
</comment>
<evidence type="ECO:0000313" key="3">
    <source>
        <dbReference type="EMBL" id="CAK0831012.1"/>
    </source>
</evidence>